<evidence type="ECO:0000256" key="1">
    <source>
        <dbReference type="SAM" id="Coils"/>
    </source>
</evidence>
<feature type="region of interest" description="Disordered" evidence="2">
    <location>
        <begin position="141"/>
        <end position="210"/>
    </location>
</feature>
<reference evidence="3 4" key="1">
    <citation type="submission" date="2024-02" db="EMBL/GenBank/DDBJ databases">
        <title>A draft genome for the cacao thread blight pathogen Marasmius crinis-equi.</title>
        <authorList>
            <person name="Cohen S.P."/>
            <person name="Baruah I.K."/>
            <person name="Amoako-Attah I."/>
            <person name="Bukari Y."/>
            <person name="Meinhardt L.W."/>
            <person name="Bailey B.A."/>
        </authorList>
    </citation>
    <scope>NUCLEOTIDE SEQUENCE [LARGE SCALE GENOMIC DNA]</scope>
    <source>
        <strain evidence="3 4">GH-76</strain>
    </source>
</reference>
<dbReference type="Proteomes" id="UP001465976">
    <property type="component" value="Unassembled WGS sequence"/>
</dbReference>
<accession>A0ABR3ERE7</accession>
<evidence type="ECO:0000313" key="3">
    <source>
        <dbReference type="EMBL" id="KAL0565460.1"/>
    </source>
</evidence>
<protein>
    <submittedName>
        <fullName evidence="3">Uncharacterized protein</fullName>
    </submittedName>
</protein>
<feature type="compositionally biased region" description="Polar residues" evidence="2">
    <location>
        <begin position="198"/>
        <end position="210"/>
    </location>
</feature>
<dbReference type="Pfam" id="PF20414">
    <property type="entry name" value="DUF6698"/>
    <property type="match status" value="1"/>
</dbReference>
<comment type="caution">
    <text evidence="3">The sequence shown here is derived from an EMBL/GenBank/DDBJ whole genome shotgun (WGS) entry which is preliminary data.</text>
</comment>
<keyword evidence="1" id="KW-0175">Coiled coil</keyword>
<sequence>MIAYIALQIRYCLSALIRWTETDIDFSFVEFYYFVIDTIEGGYLDTPEFVDELEESLEPMEHPEEFTPQQRKQAEQQRMKKTIKREKERHKEWKEELLGTWNLELFGTKDGRGRLCYRAIPNTDHDSEQMDSRLALVNRLPSPEVVSDAEDNTTANSSHKRARSEETDSESSDSDSTDSDTNVDPIPSGNKKRRLTRGFSQANATTTRDS</sequence>
<proteinExistence type="predicted"/>
<evidence type="ECO:0000313" key="4">
    <source>
        <dbReference type="Proteomes" id="UP001465976"/>
    </source>
</evidence>
<gene>
    <name evidence="3" type="ORF">V5O48_016567</name>
</gene>
<feature type="compositionally biased region" description="Acidic residues" evidence="2">
    <location>
        <begin position="167"/>
        <end position="178"/>
    </location>
</feature>
<feature type="coiled-coil region" evidence="1">
    <location>
        <begin position="69"/>
        <end position="96"/>
    </location>
</feature>
<evidence type="ECO:0000256" key="2">
    <source>
        <dbReference type="SAM" id="MobiDB-lite"/>
    </source>
</evidence>
<name>A0ABR3ERE7_9AGAR</name>
<dbReference type="InterPro" id="IPR046521">
    <property type="entry name" value="DUF6698"/>
</dbReference>
<keyword evidence="4" id="KW-1185">Reference proteome</keyword>
<dbReference type="EMBL" id="JBAHYK010002252">
    <property type="protein sequence ID" value="KAL0565460.1"/>
    <property type="molecule type" value="Genomic_DNA"/>
</dbReference>
<organism evidence="3 4">
    <name type="scientific">Marasmius crinis-equi</name>
    <dbReference type="NCBI Taxonomy" id="585013"/>
    <lineage>
        <taxon>Eukaryota</taxon>
        <taxon>Fungi</taxon>
        <taxon>Dikarya</taxon>
        <taxon>Basidiomycota</taxon>
        <taxon>Agaricomycotina</taxon>
        <taxon>Agaricomycetes</taxon>
        <taxon>Agaricomycetidae</taxon>
        <taxon>Agaricales</taxon>
        <taxon>Marasmiineae</taxon>
        <taxon>Marasmiaceae</taxon>
        <taxon>Marasmius</taxon>
    </lineage>
</organism>